<comment type="caution">
    <text evidence="3">The sequence shown here is derived from an EMBL/GenBank/DDBJ whole genome shotgun (WGS) entry which is preliminary data.</text>
</comment>
<keyword evidence="1" id="KW-0175">Coiled coil</keyword>
<accession>A0ABX2DD28</accession>
<keyword evidence="2" id="KW-1133">Transmembrane helix</keyword>
<sequence>MRGVRYNRTVVRITETKHLPTKPNWFERNQGFIQFLMMVLTLVALGATIYFSQQSLKQSSEQLKQGKIQLKQASEQLNLAQSQFKESVNQRKIDSGKSDENEKIQNKRFDIQNNINKKNLNAIELQAKIAQSQFEAQSKTTAELLYQNRPIFMIGDANFDTLENRGHLMIRNIGKRPAKIIRSKLFAFDANTYKRVRVSYTPYDNLELNENSLGKFSIEMYKGEFDDNRTLYYLHFVYEDVINGENKHFQKFFTLNKTDGKTEWAELSPDAQSFLTKQIIYRKFNLDLKTN</sequence>
<dbReference type="RefSeq" id="WP_173270525.1">
    <property type="nucleotide sequence ID" value="NZ_JABMKV010000002.1"/>
</dbReference>
<feature type="coiled-coil region" evidence="1">
    <location>
        <begin position="56"/>
        <end position="90"/>
    </location>
</feature>
<organism evidence="3 4">
    <name type="scientific">Pedobacter boryungensis</name>
    <dbReference type="NCBI Taxonomy" id="869962"/>
    <lineage>
        <taxon>Bacteria</taxon>
        <taxon>Pseudomonadati</taxon>
        <taxon>Bacteroidota</taxon>
        <taxon>Sphingobacteriia</taxon>
        <taxon>Sphingobacteriales</taxon>
        <taxon>Sphingobacteriaceae</taxon>
        <taxon>Pedobacter</taxon>
    </lineage>
</organism>
<name>A0ABX2DD28_9SPHI</name>
<evidence type="ECO:0000256" key="2">
    <source>
        <dbReference type="SAM" id="Phobius"/>
    </source>
</evidence>
<dbReference type="EMBL" id="JABMKV010000002">
    <property type="protein sequence ID" value="NQX31434.1"/>
    <property type="molecule type" value="Genomic_DNA"/>
</dbReference>
<keyword evidence="4" id="KW-1185">Reference proteome</keyword>
<reference evidence="3 4" key="1">
    <citation type="submission" date="2020-05" db="EMBL/GenBank/DDBJ databases">
        <title>Description of Pedobacter foliorum sp. nov.</title>
        <authorList>
            <person name="Qi S."/>
            <person name="Carlier A."/>
            <person name="Cnockaert M."/>
            <person name="Vandamme P."/>
        </authorList>
    </citation>
    <scope>NUCLEOTIDE SEQUENCE [LARGE SCALE GENOMIC DNA]</scope>
    <source>
        <strain evidence="3 4">LMG 31300</strain>
    </source>
</reference>
<protein>
    <submittedName>
        <fullName evidence="3">Uncharacterized protein</fullName>
    </submittedName>
</protein>
<keyword evidence="2" id="KW-0472">Membrane</keyword>
<evidence type="ECO:0000313" key="3">
    <source>
        <dbReference type="EMBL" id="NQX31434.1"/>
    </source>
</evidence>
<gene>
    <name evidence="3" type="ORF">HQN85_06845</name>
</gene>
<evidence type="ECO:0000313" key="4">
    <source>
        <dbReference type="Proteomes" id="UP000762110"/>
    </source>
</evidence>
<evidence type="ECO:0000256" key="1">
    <source>
        <dbReference type="SAM" id="Coils"/>
    </source>
</evidence>
<dbReference type="Proteomes" id="UP000762110">
    <property type="component" value="Unassembled WGS sequence"/>
</dbReference>
<proteinExistence type="predicted"/>
<feature type="transmembrane region" description="Helical" evidence="2">
    <location>
        <begin position="32"/>
        <end position="51"/>
    </location>
</feature>
<keyword evidence="2" id="KW-0812">Transmembrane</keyword>